<dbReference type="Pfam" id="PF01769">
    <property type="entry name" value="MgtE"/>
    <property type="match status" value="1"/>
</dbReference>
<sequence length="450" mass="50938">MDNNKVTIEELQALIQSKDVRRIRELFDEYNIVDMSDLVEQLQIEDVLFVFKMLKKNVTAEIFSYLTYDKQEELIEAFTGPEIQSMLDNLYSDDIVDFMEEMPANVVKRVLQNAKPNQRAEINKLLNYREDSCGSIMNTNYITLKRYESVLESIQRLRKLKNIDRALGYAYITDSKRQLIGSLSLKQLLYAEDNELIEDIMDTDLIVVKTDDDQEKAAQLIRKYDISTIPVVNDEGKIAGAITYDDILDVMEEETTEDIHKMSAITPTDKPYLETGVFAMYKHRIVWLLVLMIGATFTGNILLIFEDHLKTVAYLSVFIPMLMDAAGNAGNQSSTMITRALALGEVHLTDMLKIWFKEIRVAFLCGLTMGIVNFFRVIIFMGMVDVQTSIVVSVTVMCTVMVAKLIGCTLPMVAEKLGFDPAVMAGPLITTLVDVVALLIYLGLASVFLL</sequence>
<evidence type="ECO:0000256" key="4">
    <source>
        <dbReference type="ARBA" id="ARBA00022692"/>
    </source>
</evidence>
<dbReference type="InterPro" id="IPR006669">
    <property type="entry name" value="MgtE_transporter"/>
</dbReference>
<dbReference type="PANTHER" id="PTHR43773">
    <property type="entry name" value="MAGNESIUM TRANSPORTER MGTE"/>
    <property type="match status" value="1"/>
</dbReference>
<evidence type="ECO:0000256" key="7">
    <source>
        <dbReference type="ARBA" id="ARBA00023136"/>
    </source>
</evidence>
<dbReference type="Gene3D" id="3.10.580.10">
    <property type="entry name" value="CBS-domain"/>
    <property type="match status" value="1"/>
</dbReference>
<evidence type="ECO:0000313" key="11">
    <source>
        <dbReference type="EMBL" id="TDW08629.1"/>
    </source>
</evidence>
<gene>
    <name evidence="11" type="ORF">EDD63_1681</name>
</gene>
<dbReference type="SUPFAM" id="SSF54631">
    <property type="entry name" value="CBS-domain pair"/>
    <property type="match status" value="1"/>
</dbReference>
<feature type="domain" description="CBS" evidence="10">
    <location>
        <begin position="137"/>
        <end position="200"/>
    </location>
</feature>
<evidence type="ECO:0000256" key="3">
    <source>
        <dbReference type="ARBA" id="ARBA00022448"/>
    </source>
</evidence>
<dbReference type="Pfam" id="PF03448">
    <property type="entry name" value="MgtE_N"/>
    <property type="match status" value="1"/>
</dbReference>
<dbReference type="AlphaFoldDB" id="A0A4R7ZBX0"/>
<keyword evidence="8" id="KW-0129">CBS domain</keyword>
<keyword evidence="9" id="KW-0479">Metal-binding</keyword>
<organism evidence="11 12">
    <name type="scientific">Breznakia blatticola</name>
    <dbReference type="NCBI Taxonomy" id="1754012"/>
    <lineage>
        <taxon>Bacteria</taxon>
        <taxon>Bacillati</taxon>
        <taxon>Bacillota</taxon>
        <taxon>Erysipelotrichia</taxon>
        <taxon>Erysipelotrichales</taxon>
        <taxon>Erysipelotrichaceae</taxon>
        <taxon>Breznakia</taxon>
    </lineage>
</organism>
<dbReference type="Gene3D" id="1.25.60.10">
    <property type="entry name" value="MgtE N-terminal domain-like"/>
    <property type="match status" value="1"/>
</dbReference>
<dbReference type="NCBIfam" id="TIGR00400">
    <property type="entry name" value="mgtE"/>
    <property type="match status" value="1"/>
</dbReference>
<dbReference type="OrthoDB" id="9790355at2"/>
<keyword evidence="3 9" id="KW-0813">Transport</keyword>
<evidence type="ECO:0000313" key="12">
    <source>
        <dbReference type="Proteomes" id="UP000294743"/>
    </source>
</evidence>
<dbReference type="Proteomes" id="UP000294743">
    <property type="component" value="Unassembled WGS sequence"/>
</dbReference>
<keyword evidence="7 9" id="KW-0472">Membrane</keyword>
<evidence type="ECO:0000256" key="2">
    <source>
        <dbReference type="ARBA" id="ARBA00009749"/>
    </source>
</evidence>
<dbReference type="SUPFAM" id="SSF161093">
    <property type="entry name" value="MgtE membrane domain-like"/>
    <property type="match status" value="1"/>
</dbReference>
<dbReference type="SUPFAM" id="SSF158791">
    <property type="entry name" value="MgtE N-terminal domain-like"/>
    <property type="match status" value="1"/>
</dbReference>
<keyword evidence="12" id="KW-1185">Reference proteome</keyword>
<comment type="function">
    <text evidence="9">Acts as a magnesium transporter.</text>
</comment>
<dbReference type="Gene3D" id="1.10.357.20">
    <property type="entry name" value="SLC41 divalent cation transporters, integral membrane domain"/>
    <property type="match status" value="1"/>
</dbReference>
<name>A0A4R7ZBX0_9FIRM</name>
<feature type="transmembrane region" description="Helical" evidence="9">
    <location>
        <begin position="390"/>
        <end position="413"/>
    </location>
</feature>
<dbReference type="Pfam" id="PF00571">
    <property type="entry name" value="CBS"/>
    <property type="match status" value="2"/>
</dbReference>
<dbReference type="RefSeq" id="WP_134171389.1">
    <property type="nucleotide sequence ID" value="NZ_SODD01000068.1"/>
</dbReference>
<dbReference type="CDD" id="cd04606">
    <property type="entry name" value="CBS_pair_Mg_transporter"/>
    <property type="match status" value="1"/>
</dbReference>
<proteinExistence type="inferred from homology"/>
<feature type="transmembrane region" description="Helical" evidence="9">
    <location>
        <begin position="425"/>
        <end position="449"/>
    </location>
</feature>
<keyword evidence="9" id="KW-1003">Cell membrane</keyword>
<comment type="similarity">
    <text evidence="2 9">Belongs to the SLC41A transporter family.</text>
</comment>
<dbReference type="GO" id="GO:0005886">
    <property type="term" value="C:plasma membrane"/>
    <property type="evidence" value="ECO:0007669"/>
    <property type="project" value="UniProtKB-SubCell"/>
</dbReference>
<evidence type="ECO:0000256" key="5">
    <source>
        <dbReference type="ARBA" id="ARBA00022842"/>
    </source>
</evidence>
<keyword evidence="4 9" id="KW-0812">Transmembrane</keyword>
<dbReference type="InterPro" id="IPR006668">
    <property type="entry name" value="Mg_transptr_MgtE_intracell_dom"/>
</dbReference>
<keyword evidence="6 9" id="KW-1133">Transmembrane helix</keyword>
<dbReference type="GO" id="GO:0015095">
    <property type="term" value="F:magnesium ion transmembrane transporter activity"/>
    <property type="evidence" value="ECO:0007669"/>
    <property type="project" value="UniProtKB-UniRule"/>
</dbReference>
<accession>A0A4R7ZBX0</accession>
<evidence type="ECO:0000256" key="8">
    <source>
        <dbReference type="PROSITE-ProRule" id="PRU00703"/>
    </source>
</evidence>
<evidence type="ECO:0000256" key="1">
    <source>
        <dbReference type="ARBA" id="ARBA00004141"/>
    </source>
</evidence>
<dbReference type="GO" id="GO:0046872">
    <property type="term" value="F:metal ion binding"/>
    <property type="evidence" value="ECO:0007669"/>
    <property type="project" value="UniProtKB-KW"/>
</dbReference>
<reference evidence="11 12" key="1">
    <citation type="submission" date="2019-03" db="EMBL/GenBank/DDBJ databases">
        <title>Genomic Encyclopedia of Type Strains, Phase IV (KMG-IV): sequencing the most valuable type-strain genomes for metagenomic binning, comparative biology and taxonomic classification.</title>
        <authorList>
            <person name="Goeker M."/>
        </authorList>
    </citation>
    <scope>NUCLEOTIDE SEQUENCE [LARGE SCALE GENOMIC DNA]</scope>
    <source>
        <strain evidence="11 12">DSM 28867</strain>
    </source>
</reference>
<comment type="subcellular location">
    <subcellularLocation>
        <location evidence="9">Cell membrane</location>
        <topology evidence="9">Multi-pass membrane protein</topology>
    </subcellularLocation>
    <subcellularLocation>
        <location evidence="1">Membrane</location>
        <topology evidence="1">Multi-pass membrane protein</topology>
    </subcellularLocation>
</comment>
<dbReference type="InterPro" id="IPR038076">
    <property type="entry name" value="MgtE_N_sf"/>
</dbReference>
<dbReference type="EMBL" id="SODD01000068">
    <property type="protein sequence ID" value="TDW08629.1"/>
    <property type="molecule type" value="Genomic_DNA"/>
</dbReference>
<feature type="transmembrane region" description="Helical" evidence="9">
    <location>
        <begin position="361"/>
        <end position="384"/>
    </location>
</feature>
<dbReference type="InterPro" id="IPR036739">
    <property type="entry name" value="SLC41_membr_dom_sf"/>
</dbReference>
<dbReference type="InterPro" id="IPR000644">
    <property type="entry name" value="CBS_dom"/>
</dbReference>
<comment type="caution">
    <text evidence="9">Lacks conserved residue(s) required for the propagation of feature annotation.</text>
</comment>
<evidence type="ECO:0000256" key="6">
    <source>
        <dbReference type="ARBA" id="ARBA00022989"/>
    </source>
</evidence>
<dbReference type="PROSITE" id="PS51371">
    <property type="entry name" value="CBS"/>
    <property type="match status" value="2"/>
</dbReference>
<feature type="transmembrane region" description="Helical" evidence="9">
    <location>
        <begin position="285"/>
        <end position="305"/>
    </location>
</feature>
<dbReference type="InterPro" id="IPR046342">
    <property type="entry name" value="CBS_dom_sf"/>
</dbReference>
<comment type="subunit">
    <text evidence="9">Homodimer.</text>
</comment>
<evidence type="ECO:0000259" key="10">
    <source>
        <dbReference type="PROSITE" id="PS51371"/>
    </source>
</evidence>
<comment type="caution">
    <text evidence="11">The sequence shown here is derived from an EMBL/GenBank/DDBJ whole genome shotgun (WGS) entry which is preliminary data.</text>
</comment>
<dbReference type="PANTHER" id="PTHR43773:SF1">
    <property type="entry name" value="MAGNESIUM TRANSPORTER MGTE"/>
    <property type="match status" value="1"/>
</dbReference>
<keyword evidence="5 9" id="KW-0460">Magnesium</keyword>
<dbReference type="SMART" id="SM00116">
    <property type="entry name" value="CBS"/>
    <property type="match status" value="2"/>
</dbReference>
<protein>
    <recommendedName>
        <fullName evidence="9">Magnesium transporter MgtE</fullName>
    </recommendedName>
</protein>
<dbReference type="SMART" id="SM00924">
    <property type="entry name" value="MgtE_N"/>
    <property type="match status" value="1"/>
</dbReference>
<evidence type="ECO:0000256" key="9">
    <source>
        <dbReference type="RuleBase" id="RU362011"/>
    </source>
</evidence>
<feature type="domain" description="CBS" evidence="10">
    <location>
        <begin position="201"/>
        <end position="257"/>
    </location>
</feature>
<dbReference type="InterPro" id="IPR006667">
    <property type="entry name" value="SLC41_membr_dom"/>
</dbReference>